<accession>A0A7Y6C1W0</accession>
<dbReference type="RefSeq" id="WP_175398651.1">
    <property type="nucleotide sequence ID" value="NZ_JABMCB010000202.1"/>
</dbReference>
<organism evidence="1 2">
    <name type="scientific">Paenibacillus xylanilyticus</name>
    <dbReference type="NCBI Taxonomy" id="248903"/>
    <lineage>
        <taxon>Bacteria</taxon>
        <taxon>Bacillati</taxon>
        <taxon>Bacillota</taxon>
        <taxon>Bacilli</taxon>
        <taxon>Bacillales</taxon>
        <taxon>Paenibacillaceae</taxon>
        <taxon>Paenibacillus</taxon>
    </lineage>
</organism>
<dbReference type="AlphaFoldDB" id="A0A7Y6C1W0"/>
<proteinExistence type="predicted"/>
<gene>
    <name evidence="1" type="ORF">HP552_28060</name>
</gene>
<comment type="caution">
    <text evidence="1">The sequence shown here is derived from an EMBL/GenBank/DDBJ whole genome shotgun (WGS) entry which is preliminary data.</text>
</comment>
<evidence type="ECO:0000313" key="2">
    <source>
        <dbReference type="Proteomes" id="UP000526125"/>
    </source>
</evidence>
<dbReference type="EMBL" id="JABMCB010000202">
    <property type="protein sequence ID" value="NUU79062.1"/>
    <property type="molecule type" value="Genomic_DNA"/>
</dbReference>
<evidence type="ECO:0000313" key="1">
    <source>
        <dbReference type="EMBL" id="NUU79062.1"/>
    </source>
</evidence>
<dbReference type="Proteomes" id="UP000526125">
    <property type="component" value="Unassembled WGS sequence"/>
</dbReference>
<reference evidence="1 2" key="1">
    <citation type="submission" date="2020-05" db="EMBL/GenBank/DDBJ databases">
        <title>Genome Sequencing of Type Strains.</title>
        <authorList>
            <person name="Lemaire J.F."/>
            <person name="Inderbitzin P."/>
            <person name="Gregorio O.A."/>
            <person name="Collins S.B."/>
            <person name="Wespe N."/>
            <person name="Knight-Connoni V."/>
        </authorList>
    </citation>
    <scope>NUCLEOTIDE SEQUENCE [LARGE SCALE GENOMIC DNA]</scope>
    <source>
        <strain evidence="1 2">LMG 21957</strain>
    </source>
</reference>
<protein>
    <submittedName>
        <fullName evidence="1">Uncharacterized protein</fullName>
    </submittedName>
</protein>
<name>A0A7Y6C1W0_9BACL</name>
<sequence>MLQGVTPTVITPEGDIAVSFAYKPAPKRLNIQQFFDDKTLQIPLKNDSFNAPNEQGTYYYEISAFWTTDDGKFSLGDTSAVFVIEVR</sequence>
<keyword evidence="2" id="KW-1185">Reference proteome</keyword>